<comment type="caution">
    <text evidence="2">The sequence shown here is derived from an EMBL/GenBank/DDBJ whole genome shotgun (WGS) entry which is preliminary data.</text>
</comment>
<feature type="compositionally biased region" description="Basic residues" evidence="1">
    <location>
        <begin position="10"/>
        <end position="20"/>
    </location>
</feature>
<dbReference type="EMBL" id="DAKRPA010000031">
    <property type="protein sequence ID" value="DBA02443.1"/>
    <property type="molecule type" value="Genomic_DNA"/>
</dbReference>
<name>A0AAV2Z4Z5_9STRA</name>
<reference evidence="2" key="2">
    <citation type="journal article" date="2023" name="Microbiol Resour">
        <title>Decontamination and Annotation of the Draft Genome Sequence of the Oomycete Lagenidium giganteum ARSEF 373.</title>
        <authorList>
            <person name="Morgan W.R."/>
            <person name="Tartar A."/>
        </authorList>
    </citation>
    <scope>NUCLEOTIDE SEQUENCE</scope>
    <source>
        <strain evidence="2">ARSEF 373</strain>
    </source>
</reference>
<accession>A0AAV2Z4Z5</accession>
<sequence length="35" mass="3687">MASIYMTARPGKHSRTKRGAQRGSPVGDKSRGANG</sequence>
<reference evidence="2" key="1">
    <citation type="submission" date="2022-11" db="EMBL/GenBank/DDBJ databases">
        <authorList>
            <person name="Morgan W.R."/>
            <person name="Tartar A."/>
        </authorList>
    </citation>
    <scope>NUCLEOTIDE SEQUENCE</scope>
    <source>
        <strain evidence="2">ARSEF 373</strain>
    </source>
</reference>
<proteinExistence type="predicted"/>
<evidence type="ECO:0008006" key="4">
    <source>
        <dbReference type="Google" id="ProtNLM"/>
    </source>
</evidence>
<feature type="region of interest" description="Disordered" evidence="1">
    <location>
        <begin position="1"/>
        <end position="35"/>
    </location>
</feature>
<evidence type="ECO:0000256" key="1">
    <source>
        <dbReference type="SAM" id="MobiDB-lite"/>
    </source>
</evidence>
<organism evidence="2 3">
    <name type="scientific">Lagenidium giganteum</name>
    <dbReference type="NCBI Taxonomy" id="4803"/>
    <lineage>
        <taxon>Eukaryota</taxon>
        <taxon>Sar</taxon>
        <taxon>Stramenopiles</taxon>
        <taxon>Oomycota</taxon>
        <taxon>Peronosporomycetes</taxon>
        <taxon>Pythiales</taxon>
        <taxon>Pythiaceae</taxon>
    </lineage>
</organism>
<evidence type="ECO:0000313" key="2">
    <source>
        <dbReference type="EMBL" id="DBA02443.1"/>
    </source>
</evidence>
<keyword evidence="3" id="KW-1185">Reference proteome</keyword>
<dbReference type="AlphaFoldDB" id="A0AAV2Z4Z5"/>
<gene>
    <name evidence="2" type="ORF">N0F65_008657</name>
</gene>
<dbReference type="Proteomes" id="UP001146120">
    <property type="component" value="Unassembled WGS sequence"/>
</dbReference>
<evidence type="ECO:0000313" key="3">
    <source>
        <dbReference type="Proteomes" id="UP001146120"/>
    </source>
</evidence>
<protein>
    <recommendedName>
        <fullName evidence="4">Ribosomal protein L2</fullName>
    </recommendedName>
</protein>